<dbReference type="Proteomes" id="UP001284601">
    <property type="component" value="Unassembled WGS sequence"/>
</dbReference>
<dbReference type="RefSeq" id="WP_318599760.1">
    <property type="nucleotide sequence ID" value="NZ_JAWSTH010000082.1"/>
</dbReference>
<reference evidence="2" key="1">
    <citation type="submission" date="2023-07" db="EMBL/GenBank/DDBJ databases">
        <title>Conexibacter stalactiti sp. nov., isolated from stalactites in a lava cave and emended description of the genus Conexibacter.</title>
        <authorList>
            <person name="Lee S.D."/>
        </authorList>
    </citation>
    <scope>NUCLEOTIDE SEQUENCE [LARGE SCALE GENOMIC DNA]</scope>
    <source>
        <strain evidence="2">KCTC 39840</strain>
    </source>
</reference>
<evidence type="ECO:0008006" key="3">
    <source>
        <dbReference type="Google" id="ProtNLM"/>
    </source>
</evidence>
<evidence type="ECO:0000313" key="2">
    <source>
        <dbReference type="Proteomes" id="UP001284601"/>
    </source>
</evidence>
<dbReference type="EMBL" id="JAWSTH010000082">
    <property type="protein sequence ID" value="MDW5597296.1"/>
    <property type="molecule type" value="Genomic_DNA"/>
</dbReference>
<comment type="caution">
    <text evidence="1">The sequence shown here is derived from an EMBL/GenBank/DDBJ whole genome shotgun (WGS) entry which is preliminary data.</text>
</comment>
<proteinExistence type="predicted"/>
<evidence type="ECO:0000313" key="1">
    <source>
        <dbReference type="EMBL" id="MDW5597296.1"/>
    </source>
</evidence>
<gene>
    <name evidence="1" type="ORF">R7226_23310</name>
</gene>
<sequence length="351" mass="37921">MSTYALLADLPLSVESYSLEGLQLDVSSGFTRKSTVIHLRGGEQDGVGEDVVYDAEDQEKLQAAGPIQPLAGQWSLGDFCAHVDALDLFPAEPVHGEVSRLYRRWAFHSAALDLALRQAGKPLHEVLGRTPRPLTFVMSLSIGDPPQPERVTALLERYPTLRFKLDASPGWDDAVIATLRATGAVDSIDYKGMYRGTVVDTPAEPGWYKRVADAFPGVWLEDPDLAAPGIDAALAADRGRITWDAPIHSIADIEALPFAPRMVNVKPSRFGGLERLCAGYDYCAEHGISAYGGGQFELGVGRGQAQLLASLFHPDTPNDLAPSAYNIWPPADGLPASPLPPRPAAVGFRWE</sequence>
<dbReference type="InterPro" id="IPR036849">
    <property type="entry name" value="Enolase-like_C_sf"/>
</dbReference>
<protein>
    <recommendedName>
        <fullName evidence="3">O-succinylbenzoate synthase</fullName>
    </recommendedName>
</protein>
<dbReference type="Gene3D" id="3.20.20.120">
    <property type="entry name" value="Enolase-like C-terminal domain"/>
    <property type="match status" value="1"/>
</dbReference>
<accession>A0ABU4HVK1</accession>
<dbReference type="InterPro" id="IPR029017">
    <property type="entry name" value="Enolase-like_N"/>
</dbReference>
<keyword evidence="2" id="KW-1185">Reference proteome</keyword>
<reference evidence="1 2" key="2">
    <citation type="submission" date="2023-10" db="EMBL/GenBank/DDBJ databases">
        <authorList>
            <person name="Han X.F."/>
        </authorList>
    </citation>
    <scope>NUCLEOTIDE SEQUENCE [LARGE SCALE GENOMIC DNA]</scope>
    <source>
        <strain evidence="1 2">KCTC 39840</strain>
    </source>
</reference>
<name>A0ABU4HVK1_9ACTN</name>
<organism evidence="1 2">
    <name type="scientific">Conexibacter stalactiti</name>
    <dbReference type="NCBI Taxonomy" id="1940611"/>
    <lineage>
        <taxon>Bacteria</taxon>
        <taxon>Bacillati</taxon>
        <taxon>Actinomycetota</taxon>
        <taxon>Thermoleophilia</taxon>
        <taxon>Solirubrobacterales</taxon>
        <taxon>Conexibacteraceae</taxon>
        <taxon>Conexibacter</taxon>
    </lineage>
</organism>
<dbReference type="SUPFAM" id="SSF51604">
    <property type="entry name" value="Enolase C-terminal domain-like"/>
    <property type="match status" value="1"/>
</dbReference>
<dbReference type="Gene3D" id="3.30.390.10">
    <property type="entry name" value="Enolase-like, N-terminal domain"/>
    <property type="match status" value="1"/>
</dbReference>